<evidence type="ECO:0000256" key="4">
    <source>
        <dbReference type="ARBA" id="ARBA00023136"/>
    </source>
</evidence>
<sequence>MSDLTAFDIYFFAAIGLLAILGFMRGFVSEILSILAWVAGIIAVNMFFDQGREKALDYVDSETTAAVLSVAVLFGGVFILGKLLAKALGGRVKNSIVGPLDRVLGFGFGAVKGLLLTTLTWMLLQLLYDVVPADRPEWFADSRSGPLLGVLSHEVQDFVEDRREMRAEEDAARNAAPEGYTDEERGALEALLELTE</sequence>
<evidence type="ECO:0000313" key="7">
    <source>
        <dbReference type="Proteomes" id="UP000722336"/>
    </source>
</evidence>
<dbReference type="Pfam" id="PF02674">
    <property type="entry name" value="Colicin_V"/>
    <property type="match status" value="1"/>
</dbReference>
<name>A0ABS6SAU4_9SPHN</name>
<keyword evidence="4 5" id="KW-0472">Membrane</keyword>
<keyword evidence="3 5" id="KW-1133">Transmembrane helix</keyword>
<dbReference type="EMBL" id="JAGSPA010000001">
    <property type="protein sequence ID" value="MBV7255532.1"/>
    <property type="molecule type" value="Genomic_DNA"/>
</dbReference>
<dbReference type="Proteomes" id="UP000722336">
    <property type="component" value="Unassembled WGS sequence"/>
</dbReference>
<accession>A0ABS6SAU4</accession>
<proteinExistence type="predicted"/>
<evidence type="ECO:0000256" key="2">
    <source>
        <dbReference type="ARBA" id="ARBA00022692"/>
    </source>
</evidence>
<protein>
    <submittedName>
        <fullName evidence="6">CvpA family protein</fullName>
    </submittedName>
</protein>
<dbReference type="InterPro" id="IPR003825">
    <property type="entry name" value="Colicin-V_CvpA"/>
</dbReference>
<reference evidence="6 7" key="1">
    <citation type="submission" date="2021-04" db="EMBL/GenBank/DDBJ databases">
        <authorList>
            <person name="Pira H."/>
            <person name="Risdian C."/>
            <person name="Wink J."/>
        </authorList>
    </citation>
    <scope>NUCLEOTIDE SEQUENCE [LARGE SCALE GENOMIC DNA]</scope>
    <source>
        <strain evidence="6 7">WHA3</strain>
    </source>
</reference>
<feature type="transmembrane region" description="Helical" evidence="5">
    <location>
        <begin position="106"/>
        <end position="128"/>
    </location>
</feature>
<dbReference type="PANTHER" id="PTHR36926">
    <property type="entry name" value="COLICIN V PRODUCTION PROTEIN"/>
    <property type="match status" value="1"/>
</dbReference>
<dbReference type="InterPro" id="IPR052719">
    <property type="entry name" value="CvpA-like"/>
</dbReference>
<comment type="subcellular location">
    <subcellularLocation>
        <location evidence="1">Membrane</location>
        <topology evidence="1">Multi-pass membrane protein</topology>
    </subcellularLocation>
</comment>
<feature type="transmembrane region" description="Helical" evidence="5">
    <location>
        <begin position="6"/>
        <end position="24"/>
    </location>
</feature>
<dbReference type="PANTHER" id="PTHR36926:SF1">
    <property type="entry name" value="COLICIN V PRODUCTION PROTEIN"/>
    <property type="match status" value="1"/>
</dbReference>
<organism evidence="6 7">
    <name type="scientific">Pacificimonas pallii</name>
    <dbReference type="NCBI Taxonomy" id="2827236"/>
    <lineage>
        <taxon>Bacteria</taxon>
        <taxon>Pseudomonadati</taxon>
        <taxon>Pseudomonadota</taxon>
        <taxon>Alphaproteobacteria</taxon>
        <taxon>Sphingomonadales</taxon>
        <taxon>Sphingosinicellaceae</taxon>
        <taxon>Pacificimonas</taxon>
    </lineage>
</organism>
<dbReference type="RefSeq" id="WP_218443869.1">
    <property type="nucleotide sequence ID" value="NZ_JAGSPA010000001.1"/>
</dbReference>
<comment type="caution">
    <text evidence="6">The sequence shown here is derived from an EMBL/GenBank/DDBJ whole genome shotgun (WGS) entry which is preliminary data.</text>
</comment>
<gene>
    <name evidence="6" type="ORF">KCG44_01895</name>
</gene>
<evidence type="ECO:0000313" key="6">
    <source>
        <dbReference type="EMBL" id="MBV7255532.1"/>
    </source>
</evidence>
<keyword evidence="7" id="KW-1185">Reference proteome</keyword>
<feature type="transmembrane region" description="Helical" evidence="5">
    <location>
        <begin position="31"/>
        <end position="48"/>
    </location>
</feature>
<evidence type="ECO:0000256" key="3">
    <source>
        <dbReference type="ARBA" id="ARBA00022989"/>
    </source>
</evidence>
<keyword evidence="2 5" id="KW-0812">Transmembrane</keyword>
<evidence type="ECO:0000256" key="1">
    <source>
        <dbReference type="ARBA" id="ARBA00004141"/>
    </source>
</evidence>
<feature type="transmembrane region" description="Helical" evidence="5">
    <location>
        <begin position="63"/>
        <end position="85"/>
    </location>
</feature>
<evidence type="ECO:0000256" key="5">
    <source>
        <dbReference type="SAM" id="Phobius"/>
    </source>
</evidence>